<proteinExistence type="inferred from homology"/>
<dbReference type="EMBL" id="JBHTAC010000080">
    <property type="protein sequence ID" value="MFC7248106.1"/>
    <property type="molecule type" value="Genomic_DNA"/>
</dbReference>
<feature type="domain" description="RNA polymerase sigma-70 region 2" evidence="6">
    <location>
        <begin position="20"/>
        <end position="79"/>
    </location>
</feature>
<evidence type="ECO:0000259" key="7">
    <source>
        <dbReference type="Pfam" id="PF08281"/>
    </source>
</evidence>
<reference evidence="9" key="1">
    <citation type="journal article" date="2019" name="Int. J. Syst. Evol. Microbiol.">
        <title>The Global Catalogue of Microorganisms (GCM) 10K type strain sequencing project: providing services to taxonomists for standard genome sequencing and annotation.</title>
        <authorList>
            <consortium name="The Broad Institute Genomics Platform"/>
            <consortium name="The Broad Institute Genome Sequencing Center for Infectious Disease"/>
            <person name="Wu L."/>
            <person name="Ma J."/>
        </authorList>
    </citation>
    <scope>NUCLEOTIDE SEQUENCE [LARGE SCALE GENOMIC DNA]</scope>
    <source>
        <strain evidence="9">CGMCC 1.9106</strain>
    </source>
</reference>
<feature type="domain" description="RNA polymerase sigma factor 70 region 4 type 2" evidence="7">
    <location>
        <begin position="105"/>
        <end position="157"/>
    </location>
</feature>
<keyword evidence="9" id="KW-1185">Reference proteome</keyword>
<dbReference type="Pfam" id="PF08281">
    <property type="entry name" value="Sigma70_r4_2"/>
    <property type="match status" value="1"/>
</dbReference>
<dbReference type="Gene3D" id="1.10.10.10">
    <property type="entry name" value="Winged helix-like DNA-binding domain superfamily/Winged helix DNA-binding domain"/>
    <property type="match status" value="1"/>
</dbReference>
<dbReference type="PANTHER" id="PTHR43133">
    <property type="entry name" value="RNA POLYMERASE ECF-TYPE SIGMA FACTO"/>
    <property type="match status" value="1"/>
</dbReference>
<evidence type="ECO:0000256" key="1">
    <source>
        <dbReference type="ARBA" id="ARBA00010641"/>
    </source>
</evidence>
<dbReference type="InterPro" id="IPR039425">
    <property type="entry name" value="RNA_pol_sigma-70-like"/>
</dbReference>
<dbReference type="NCBIfam" id="TIGR02983">
    <property type="entry name" value="SigE-fam_strep"/>
    <property type="match status" value="1"/>
</dbReference>
<evidence type="ECO:0000256" key="4">
    <source>
        <dbReference type="ARBA" id="ARBA00023125"/>
    </source>
</evidence>
<dbReference type="Pfam" id="PF04542">
    <property type="entry name" value="Sigma70_r2"/>
    <property type="match status" value="1"/>
</dbReference>
<name>A0ABW2HBL6_9ACTN</name>
<dbReference type="SUPFAM" id="SSF88659">
    <property type="entry name" value="Sigma3 and sigma4 domains of RNA polymerase sigma factors"/>
    <property type="match status" value="1"/>
</dbReference>
<dbReference type="InterPro" id="IPR013249">
    <property type="entry name" value="RNA_pol_sigma70_r4_t2"/>
</dbReference>
<dbReference type="NCBIfam" id="TIGR02937">
    <property type="entry name" value="sigma70-ECF"/>
    <property type="match status" value="1"/>
</dbReference>
<keyword evidence="2" id="KW-0805">Transcription regulation</keyword>
<organism evidence="8 9">
    <name type="scientific">Catellatospora aurea</name>
    <dbReference type="NCBI Taxonomy" id="1337874"/>
    <lineage>
        <taxon>Bacteria</taxon>
        <taxon>Bacillati</taxon>
        <taxon>Actinomycetota</taxon>
        <taxon>Actinomycetes</taxon>
        <taxon>Micromonosporales</taxon>
        <taxon>Micromonosporaceae</taxon>
        <taxon>Catellatospora</taxon>
    </lineage>
</organism>
<dbReference type="InterPro" id="IPR036388">
    <property type="entry name" value="WH-like_DNA-bd_sf"/>
</dbReference>
<evidence type="ECO:0000256" key="3">
    <source>
        <dbReference type="ARBA" id="ARBA00023082"/>
    </source>
</evidence>
<gene>
    <name evidence="8" type="ORF">ACFQO7_37080</name>
</gene>
<dbReference type="Proteomes" id="UP001596392">
    <property type="component" value="Unassembled WGS sequence"/>
</dbReference>
<comment type="caution">
    <text evidence="8">The sequence shown here is derived from an EMBL/GenBank/DDBJ whole genome shotgun (WGS) entry which is preliminary data.</text>
</comment>
<keyword evidence="4" id="KW-0238">DNA-binding</keyword>
<evidence type="ECO:0000259" key="6">
    <source>
        <dbReference type="Pfam" id="PF04542"/>
    </source>
</evidence>
<dbReference type="InterPro" id="IPR007627">
    <property type="entry name" value="RNA_pol_sigma70_r2"/>
</dbReference>
<accession>A0ABW2HBL6</accession>
<evidence type="ECO:0000256" key="5">
    <source>
        <dbReference type="ARBA" id="ARBA00023163"/>
    </source>
</evidence>
<evidence type="ECO:0000313" key="9">
    <source>
        <dbReference type="Proteomes" id="UP001596392"/>
    </source>
</evidence>
<dbReference type="PANTHER" id="PTHR43133:SF50">
    <property type="entry name" value="ECF RNA POLYMERASE SIGMA FACTOR SIGM"/>
    <property type="match status" value="1"/>
</dbReference>
<keyword evidence="5" id="KW-0804">Transcription</keyword>
<dbReference type="InterPro" id="IPR013324">
    <property type="entry name" value="RNA_pol_sigma_r3/r4-like"/>
</dbReference>
<keyword evidence="3" id="KW-0731">Sigma factor</keyword>
<sequence>MSVEDDASAGFAEFAAARTPTLIRVAYLLTGDQHAAEDLVQSALAKTYARRKWLRHEDPEGYVRTVMYREQVSWWRRLASIRQSMAAVATDDVVDDHSAHADLRVAMREALWRLPLMQRTVVVLRYFEDLSESQVAEVLDCSVGTVRSRNNRALKRLRELLPAHEIALETTP</sequence>
<protein>
    <submittedName>
        <fullName evidence="8">SigE family RNA polymerase sigma factor</fullName>
    </submittedName>
</protein>
<dbReference type="InterPro" id="IPR013325">
    <property type="entry name" value="RNA_pol_sigma_r2"/>
</dbReference>
<dbReference type="Gene3D" id="1.10.1740.10">
    <property type="match status" value="1"/>
</dbReference>
<evidence type="ECO:0000313" key="8">
    <source>
        <dbReference type="EMBL" id="MFC7248106.1"/>
    </source>
</evidence>
<dbReference type="InterPro" id="IPR014284">
    <property type="entry name" value="RNA_pol_sigma-70_dom"/>
</dbReference>
<dbReference type="SUPFAM" id="SSF88946">
    <property type="entry name" value="Sigma2 domain of RNA polymerase sigma factors"/>
    <property type="match status" value="1"/>
</dbReference>
<dbReference type="InterPro" id="IPR014325">
    <property type="entry name" value="RNA_pol_sigma-E_actinobac"/>
</dbReference>
<dbReference type="CDD" id="cd06171">
    <property type="entry name" value="Sigma70_r4"/>
    <property type="match status" value="1"/>
</dbReference>
<comment type="similarity">
    <text evidence="1">Belongs to the sigma-70 factor family. ECF subfamily.</text>
</comment>
<evidence type="ECO:0000256" key="2">
    <source>
        <dbReference type="ARBA" id="ARBA00023015"/>
    </source>
</evidence>